<protein>
    <submittedName>
        <fullName evidence="2">Uncharacterized protein</fullName>
    </submittedName>
</protein>
<accession>A0A914RFH4</accession>
<name>A0A914RFH4_PAREQ</name>
<keyword evidence="1" id="KW-1185">Reference proteome</keyword>
<dbReference type="Proteomes" id="UP000887564">
    <property type="component" value="Unplaced"/>
</dbReference>
<dbReference type="AlphaFoldDB" id="A0A914RFH4"/>
<proteinExistence type="predicted"/>
<sequence>MPRCPNLTCNTFYCVDSVIALKALLPEKSSYFNDLALENQGYDAIKDESITVGIFYRKFGRCLKVLGNYNYKAAKDCDDDSIFAVSFDQKGNLADLIREVRRELKIFPLDKVCLLSG</sequence>
<evidence type="ECO:0000313" key="1">
    <source>
        <dbReference type="Proteomes" id="UP000887564"/>
    </source>
</evidence>
<organism evidence="1 2">
    <name type="scientific">Parascaris equorum</name>
    <name type="common">Equine roundworm</name>
    <dbReference type="NCBI Taxonomy" id="6256"/>
    <lineage>
        <taxon>Eukaryota</taxon>
        <taxon>Metazoa</taxon>
        <taxon>Ecdysozoa</taxon>
        <taxon>Nematoda</taxon>
        <taxon>Chromadorea</taxon>
        <taxon>Rhabditida</taxon>
        <taxon>Spirurina</taxon>
        <taxon>Ascaridomorpha</taxon>
        <taxon>Ascaridoidea</taxon>
        <taxon>Ascarididae</taxon>
        <taxon>Parascaris</taxon>
    </lineage>
</organism>
<evidence type="ECO:0000313" key="2">
    <source>
        <dbReference type="WBParaSite" id="PEQ_0000506001-mRNA-1"/>
    </source>
</evidence>
<reference evidence="2" key="1">
    <citation type="submission" date="2022-11" db="UniProtKB">
        <authorList>
            <consortium name="WormBaseParasite"/>
        </authorList>
    </citation>
    <scope>IDENTIFICATION</scope>
</reference>
<dbReference type="WBParaSite" id="PEQ_0000506001-mRNA-1">
    <property type="protein sequence ID" value="PEQ_0000506001-mRNA-1"/>
    <property type="gene ID" value="PEQ_0000506001"/>
</dbReference>